<comment type="caution">
    <text evidence="2">The sequence shown here is derived from an EMBL/GenBank/DDBJ whole genome shotgun (WGS) entry which is preliminary data.</text>
</comment>
<evidence type="ECO:0000256" key="1">
    <source>
        <dbReference type="SAM" id="Coils"/>
    </source>
</evidence>
<dbReference type="Proteomes" id="UP000198211">
    <property type="component" value="Unassembled WGS sequence"/>
</dbReference>
<dbReference type="EMBL" id="NBNE01008438">
    <property type="protein sequence ID" value="OWY99476.1"/>
    <property type="molecule type" value="Genomic_DNA"/>
</dbReference>
<reference evidence="3" key="1">
    <citation type="submission" date="2017-03" db="EMBL/GenBank/DDBJ databases">
        <title>Phytopthora megakarya and P. palmivora, two closely related causual agents of cacao black pod achieved similar genome size and gene model numbers by different mechanisms.</title>
        <authorList>
            <person name="Ali S."/>
            <person name="Shao J."/>
            <person name="Larry D.J."/>
            <person name="Kronmiller B."/>
            <person name="Shen D."/>
            <person name="Strem M.D."/>
            <person name="Melnick R.L."/>
            <person name="Guiltinan M.J."/>
            <person name="Tyler B.M."/>
            <person name="Meinhardt L.W."/>
            <person name="Bailey B.A."/>
        </authorList>
    </citation>
    <scope>NUCLEOTIDE SEQUENCE [LARGE SCALE GENOMIC DNA]</scope>
    <source>
        <strain evidence="3">zdho120</strain>
    </source>
</reference>
<evidence type="ECO:0008006" key="4">
    <source>
        <dbReference type="Google" id="ProtNLM"/>
    </source>
</evidence>
<evidence type="ECO:0000313" key="3">
    <source>
        <dbReference type="Proteomes" id="UP000198211"/>
    </source>
</evidence>
<proteinExistence type="predicted"/>
<protein>
    <recommendedName>
        <fullName evidence="4">Bzip transcription factor</fullName>
    </recommendedName>
</protein>
<dbReference type="OrthoDB" id="128953at2759"/>
<keyword evidence="3" id="KW-1185">Reference proteome</keyword>
<gene>
    <name evidence="2" type="ORF">PHMEG_00029513</name>
</gene>
<sequence length="255" mass="29846">MSKKQPNKISTVDEELQRELRRQSQARYRQKQRREQKALEDDVQRLQKEIKAYQQLDFSSLTKVERDIWFIAQEYFRMFRHGFKEPSHEQNARVLTFLQNVTVPDVSDGYFRGAKSLLRNWELFSLYFDDIHVELKSMEKKSESILFATTTTSITISSNTLRLVFPRLNSDERGGVDGGQWSPLAERLKGQRLVMNSSVRFEWDAINKRVVRILSSSDMVTAMLRVLGSLDNVNDVFNGAFVTPDCRLLLQSEYY</sequence>
<accession>A0A225V3Z8</accession>
<keyword evidence="1" id="KW-0175">Coiled coil</keyword>
<feature type="coiled-coil region" evidence="1">
    <location>
        <begin position="29"/>
        <end position="56"/>
    </location>
</feature>
<dbReference type="CDD" id="cd14686">
    <property type="entry name" value="bZIP"/>
    <property type="match status" value="1"/>
</dbReference>
<dbReference type="AlphaFoldDB" id="A0A225V3Z8"/>
<organism evidence="2 3">
    <name type="scientific">Phytophthora megakarya</name>
    <dbReference type="NCBI Taxonomy" id="4795"/>
    <lineage>
        <taxon>Eukaryota</taxon>
        <taxon>Sar</taxon>
        <taxon>Stramenopiles</taxon>
        <taxon>Oomycota</taxon>
        <taxon>Peronosporomycetes</taxon>
        <taxon>Peronosporales</taxon>
        <taxon>Peronosporaceae</taxon>
        <taxon>Phytophthora</taxon>
    </lineage>
</organism>
<evidence type="ECO:0000313" key="2">
    <source>
        <dbReference type="EMBL" id="OWY99476.1"/>
    </source>
</evidence>
<name>A0A225V3Z8_9STRA</name>